<feature type="non-terminal residue" evidence="1">
    <location>
        <position position="266"/>
    </location>
</feature>
<reference evidence="1" key="1">
    <citation type="submission" date="2021-06" db="EMBL/GenBank/DDBJ databases">
        <authorList>
            <person name="Hodson N. C."/>
            <person name="Mongue J. A."/>
            <person name="Jaron S. K."/>
        </authorList>
    </citation>
    <scope>NUCLEOTIDE SEQUENCE</scope>
</reference>
<name>A0A8J2PHV1_9HEXA</name>
<organism evidence="1 2">
    <name type="scientific">Allacma fusca</name>
    <dbReference type="NCBI Taxonomy" id="39272"/>
    <lineage>
        <taxon>Eukaryota</taxon>
        <taxon>Metazoa</taxon>
        <taxon>Ecdysozoa</taxon>
        <taxon>Arthropoda</taxon>
        <taxon>Hexapoda</taxon>
        <taxon>Collembola</taxon>
        <taxon>Symphypleona</taxon>
        <taxon>Sminthuridae</taxon>
        <taxon>Allacma</taxon>
    </lineage>
</organism>
<dbReference type="OrthoDB" id="8065733at2759"/>
<dbReference type="PANTHER" id="PTHR22955:SF77">
    <property type="entry name" value="ASPARTIC PUTATIVE DOMAIN-CONTAINING PROTEIN-RELATED"/>
    <property type="match status" value="1"/>
</dbReference>
<dbReference type="EMBL" id="CAJVCH010525646">
    <property type="protein sequence ID" value="CAG7822194.1"/>
    <property type="molecule type" value="Genomic_DNA"/>
</dbReference>
<gene>
    <name evidence="1" type="ORF">AFUS01_LOCUS32477</name>
</gene>
<evidence type="ECO:0000313" key="2">
    <source>
        <dbReference type="Proteomes" id="UP000708208"/>
    </source>
</evidence>
<sequence length="266" mass="29947">DNSVKTLGIQWHPAVDNFGFKVQVINVDRSFTKREVLSDTAKLFDPLGILSPVTIYPKLFLQALWKLELGWDESIPEEIAIGWKHYRETLPRLEQIQIPRCVIVPNVINLQLHGFSDASERAYAAAVYIRSVAVSGSIEVHLLTSKTKVAPLKNVSLPRLELCGAVLLAKLMTNVHQALALNFNELHCWSDSTIVLAWINSASYKWKPFVANRITEIHECRPAPKWHHISGKDNPADLPSRGISPPDLQGNNLWWHGPALLHAPYH</sequence>
<protein>
    <submittedName>
        <fullName evidence="1">Uncharacterized protein</fullName>
    </submittedName>
</protein>
<dbReference type="AlphaFoldDB" id="A0A8J2PHV1"/>
<dbReference type="PANTHER" id="PTHR22955">
    <property type="entry name" value="RETROTRANSPOSON"/>
    <property type="match status" value="1"/>
</dbReference>
<evidence type="ECO:0000313" key="1">
    <source>
        <dbReference type="EMBL" id="CAG7822194.1"/>
    </source>
</evidence>
<keyword evidence="2" id="KW-1185">Reference proteome</keyword>
<comment type="caution">
    <text evidence="1">The sequence shown here is derived from an EMBL/GenBank/DDBJ whole genome shotgun (WGS) entry which is preliminary data.</text>
</comment>
<dbReference type="InterPro" id="IPR008042">
    <property type="entry name" value="Retrotrans_Pao"/>
</dbReference>
<accession>A0A8J2PHV1</accession>
<feature type="non-terminal residue" evidence="1">
    <location>
        <position position="1"/>
    </location>
</feature>
<dbReference type="Pfam" id="PF05380">
    <property type="entry name" value="Peptidase_A17"/>
    <property type="match status" value="1"/>
</dbReference>
<dbReference type="Proteomes" id="UP000708208">
    <property type="component" value="Unassembled WGS sequence"/>
</dbReference>
<proteinExistence type="predicted"/>